<keyword evidence="2" id="KW-1185">Reference proteome</keyword>
<name>A0A4Z2HIT0_9TELE</name>
<dbReference type="EMBL" id="SRLO01000229">
    <property type="protein sequence ID" value="TNN65819.1"/>
    <property type="molecule type" value="Genomic_DNA"/>
</dbReference>
<protein>
    <submittedName>
        <fullName evidence="1">Uncharacterized protein</fullName>
    </submittedName>
</protein>
<comment type="caution">
    <text evidence="1">The sequence shown here is derived from an EMBL/GenBank/DDBJ whole genome shotgun (WGS) entry which is preliminary data.</text>
</comment>
<evidence type="ECO:0000313" key="1">
    <source>
        <dbReference type="EMBL" id="TNN65819.1"/>
    </source>
</evidence>
<sequence length="252" mass="26444">MVPWQRHVPWYCVVVLKKTDGGTSCRSEGLAPVPVPVPVPVPGLPAAAHAQTDDRSEAADCGCEAETLRHLLDTHPDTPGRGHRTSLSKGFPGSYLFGKYRATTSGSSAFRSSSCQDVVLPVFLTGESLGLEEAAESPLCLLLGGEDFHLGVCGVFVLRSALVGHGSEVKSMDVKSERSCSCGATSVLVAGAWGGCGSQVHWSLRIRGSGFIILQMRSVVLSPSLSSMAAVLRITLKCVFSEGVMVTIAGSD</sequence>
<organism evidence="1 2">
    <name type="scientific">Liparis tanakae</name>
    <name type="common">Tanaka's snailfish</name>
    <dbReference type="NCBI Taxonomy" id="230148"/>
    <lineage>
        <taxon>Eukaryota</taxon>
        <taxon>Metazoa</taxon>
        <taxon>Chordata</taxon>
        <taxon>Craniata</taxon>
        <taxon>Vertebrata</taxon>
        <taxon>Euteleostomi</taxon>
        <taxon>Actinopterygii</taxon>
        <taxon>Neopterygii</taxon>
        <taxon>Teleostei</taxon>
        <taxon>Neoteleostei</taxon>
        <taxon>Acanthomorphata</taxon>
        <taxon>Eupercaria</taxon>
        <taxon>Perciformes</taxon>
        <taxon>Cottioidei</taxon>
        <taxon>Cottales</taxon>
        <taxon>Liparidae</taxon>
        <taxon>Liparis</taxon>
    </lineage>
</organism>
<gene>
    <name evidence="1" type="ORF">EYF80_023971</name>
</gene>
<reference evidence="1 2" key="1">
    <citation type="submission" date="2019-03" db="EMBL/GenBank/DDBJ databases">
        <title>First draft genome of Liparis tanakae, snailfish: a comprehensive survey of snailfish specific genes.</title>
        <authorList>
            <person name="Kim W."/>
            <person name="Song I."/>
            <person name="Jeong J.-H."/>
            <person name="Kim D."/>
            <person name="Kim S."/>
            <person name="Ryu S."/>
            <person name="Song J.Y."/>
            <person name="Lee S.K."/>
        </authorList>
    </citation>
    <scope>NUCLEOTIDE SEQUENCE [LARGE SCALE GENOMIC DNA]</scope>
    <source>
        <tissue evidence="1">Muscle</tissue>
    </source>
</reference>
<dbReference type="Proteomes" id="UP000314294">
    <property type="component" value="Unassembled WGS sequence"/>
</dbReference>
<dbReference type="AlphaFoldDB" id="A0A4Z2HIT0"/>
<accession>A0A4Z2HIT0</accession>
<proteinExistence type="predicted"/>
<evidence type="ECO:0000313" key="2">
    <source>
        <dbReference type="Proteomes" id="UP000314294"/>
    </source>
</evidence>